<evidence type="ECO:0000313" key="1">
    <source>
        <dbReference type="EMBL" id="KAF0903435.1"/>
    </source>
</evidence>
<dbReference type="Proteomes" id="UP000479710">
    <property type="component" value="Unassembled WGS sequence"/>
</dbReference>
<comment type="caution">
    <text evidence="1">The sequence shown here is derived from an EMBL/GenBank/DDBJ whole genome shotgun (WGS) entry which is preliminary data.</text>
</comment>
<gene>
    <name evidence="1" type="ORF">E2562_027719</name>
</gene>
<sequence length="69" mass="7900">MLSHGSLCFPEIYGYVQNERLSETFANRRCGDNGMVQQYQVPAIWARRQSRQMVFLDLGKEFSKLPSGG</sequence>
<protein>
    <submittedName>
        <fullName evidence="1">Uncharacterized protein</fullName>
    </submittedName>
</protein>
<dbReference type="AlphaFoldDB" id="A0A6G1CS37"/>
<reference evidence="1 2" key="1">
    <citation type="submission" date="2019-11" db="EMBL/GenBank/DDBJ databases">
        <title>Whole genome sequence of Oryza granulata.</title>
        <authorList>
            <person name="Li W."/>
        </authorList>
    </citation>
    <scope>NUCLEOTIDE SEQUENCE [LARGE SCALE GENOMIC DNA]</scope>
    <source>
        <strain evidence="2">cv. Menghai</strain>
        <tissue evidence="1">Leaf</tissue>
    </source>
</reference>
<name>A0A6G1CS37_9ORYZ</name>
<keyword evidence="2" id="KW-1185">Reference proteome</keyword>
<dbReference type="EMBL" id="SPHZ02000008">
    <property type="protein sequence ID" value="KAF0903435.1"/>
    <property type="molecule type" value="Genomic_DNA"/>
</dbReference>
<evidence type="ECO:0000313" key="2">
    <source>
        <dbReference type="Proteomes" id="UP000479710"/>
    </source>
</evidence>
<accession>A0A6G1CS37</accession>
<organism evidence="1 2">
    <name type="scientific">Oryza meyeriana var. granulata</name>
    <dbReference type="NCBI Taxonomy" id="110450"/>
    <lineage>
        <taxon>Eukaryota</taxon>
        <taxon>Viridiplantae</taxon>
        <taxon>Streptophyta</taxon>
        <taxon>Embryophyta</taxon>
        <taxon>Tracheophyta</taxon>
        <taxon>Spermatophyta</taxon>
        <taxon>Magnoliopsida</taxon>
        <taxon>Liliopsida</taxon>
        <taxon>Poales</taxon>
        <taxon>Poaceae</taxon>
        <taxon>BOP clade</taxon>
        <taxon>Oryzoideae</taxon>
        <taxon>Oryzeae</taxon>
        <taxon>Oryzinae</taxon>
        <taxon>Oryza</taxon>
        <taxon>Oryza meyeriana</taxon>
    </lineage>
</organism>
<proteinExistence type="predicted"/>
<feature type="non-terminal residue" evidence="1">
    <location>
        <position position="69"/>
    </location>
</feature>